<sequence length="253" mass="28928">AGNWINPFDLSIQPEEEGEAILKGSIIRIKGLVGLMMEGLSIEEDAILEKALFETYALKDITTDKSTHTNESPLLEDLQSVMMDMEGGESLARRLEKYTQGTFAGLFRHQTNINMEKQMSVFSVRDLDEELRPLAIYAILGYVWNQIRKERKRRMMIIDEAWWMMQYEDSAKFLYALAKRARKYYLALTVISQDVEDVLTNKYGKAIVSNSSMQLLLKQAPSSIDIVAKTFNLTQGERYLLLQSDVGEGLFFA</sequence>
<feature type="non-terminal residue" evidence="2">
    <location>
        <position position="253"/>
    </location>
</feature>
<dbReference type="EMBL" id="BARV01031463">
    <property type="protein sequence ID" value="GAI37918.1"/>
    <property type="molecule type" value="Genomic_DNA"/>
</dbReference>
<evidence type="ECO:0000259" key="1">
    <source>
        <dbReference type="Pfam" id="PF19044"/>
    </source>
</evidence>
<dbReference type="InterPro" id="IPR043964">
    <property type="entry name" value="P-loop_TraG"/>
</dbReference>
<gene>
    <name evidence="2" type="ORF">S06H3_49776</name>
</gene>
<dbReference type="PANTHER" id="PTHR30121">
    <property type="entry name" value="UNCHARACTERIZED PROTEIN YJGR-RELATED"/>
    <property type="match status" value="1"/>
</dbReference>
<evidence type="ECO:0000313" key="2">
    <source>
        <dbReference type="EMBL" id="GAI37918.1"/>
    </source>
</evidence>
<accession>X1N2W0</accession>
<dbReference type="InterPro" id="IPR027417">
    <property type="entry name" value="P-loop_NTPase"/>
</dbReference>
<dbReference type="Gene3D" id="3.40.50.300">
    <property type="entry name" value="P-loop containing nucleotide triphosphate hydrolases"/>
    <property type="match status" value="1"/>
</dbReference>
<feature type="non-terminal residue" evidence="2">
    <location>
        <position position="1"/>
    </location>
</feature>
<dbReference type="Pfam" id="PF19044">
    <property type="entry name" value="P-loop_TraG"/>
    <property type="match status" value="1"/>
</dbReference>
<dbReference type="PANTHER" id="PTHR30121:SF6">
    <property type="entry name" value="SLR6007 PROTEIN"/>
    <property type="match status" value="1"/>
</dbReference>
<reference evidence="2" key="1">
    <citation type="journal article" date="2014" name="Front. Microbiol.">
        <title>High frequency of phylogenetically diverse reductive dehalogenase-homologous genes in deep subseafloor sedimentary metagenomes.</title>
        <authorList>
            <person name="Kawai M."/>
            <person name="Futagami T."/>
            <person name="Toyoda A."/>
            <person name="Takaki Y."/>
            <person name="Nishi S."/>
            <person name="Hori S."/>
            <person name="Arai W."/>
            <person name="Tsubouchi T."/>
            <person name="Morono Y."/>
            <person name="Uchiyama I."/>
            <person name="Ito T."/>
            <person name="Fujiyama A."/>
            <person name="Inagaki F."/>
            <person name="Takami H."/>
        </authorList>
    </citation>
    <scope>NUCLEOTIDE SEQUENCE</scope>
    <source>
        <strain evidence="2">Expedition CK06-06</strain>
    </source>
</reference>
<comment type="caution">
    <text evidence="2">The sequence shown here is derived from an EMBL/GenBank/DDBJ whole genome shotgun (WGS) entry which is preliminary data.</text>
</comment>
<dbReference type="AlphaFoldDB" id="X1N2W0"/>
<dbReference type="CDD" id="cd01127">
    <property type="entry name" value="TrwB_TraG_TraD_VirD4"/>
    <property type="match status" value="1"/>
</dbReference>
<dbReference type="SUPFAM" id="SSF52540">
    <property type="entry name" value="P-loop containing nucleoside triphosphate hydrolases"/>
    <property type="match status" value="1"/>
</dbReference>
<feature type="domain" description="TraG P-loop" evidence="1">
    <location>
        <begin position="98"/>
        <end position="242"/>
    </location>
</feature>
<protein>
    <recommendedName>
        <fullName evidence="1">TraG P-loop domain-containing protein</fullName>
    </recommendedName>
</protein>
<proteinExistence type="predicted"/>
<dbReference type="InterPro" id="IPR051162">
    <property type="entry name" value="T4SS_component"/>
</dbReference>
<organism evidence="2">
    <name type="scientific">marine sediment metagenome</name>
    <dbReference type="NCBI Taxonomy" id="412755"/>
    <lineage>
        <taxon>unclassified sequences</taxon>
        <taxon>metagenomes</taxon>
        <taxon>ecological metagenomes</taxon>
    </lineage>
</organism>
<name>X1N2W0_9ZZZZ</name>